<keyword evidence="4" id="KW-1185">Reference proteome</keyword>
<keyword evidence="2" id="KW-0472">Membrane</keyword>
<feature type="transmembrane region" description="Helical" evidence="2">
    <location>
        <begin position="2489"/>
        <end position="2508"/>
    </location>
</feature>
<dbReference type="VEuPathDB" id="ToxoDB:BESB_039220"/>
<accession>A0A2A9MJV6</accession>
<feature type="region of interest" description="Disordered" evidence="1">
    <location>
        <begin position="1290"/>
        <end position="1316"/>
    </location>
</feature>
<dbReference type="GeneID" id="40308903"/>
<feature type="compositionally biased region" description="Low complexity" evidence="1">
    <location>
        <begin position="2349"/>
        <end position="2360"/>
    </location>
</feature>
<dbReference type="PROSITE" id="PS50092">
    <property type="entry name" value="TSP1"/>
    <property type="match status" value="2"/>
</dbReference>
<feature type="compositionally biased region" description="Acidic residues" evidence="1">
    <location>
        <begin position="2546"/>
        <end position="2576"/>
    </location>
</feature>
<evidence type="ECO:0000313" key="3">
    <source>
        <dbReference type="EMBL" id="PFH37464.1"/>
    </source>
</evidence>
<keyword evidence="2" id="KW-0812">Transmembrane</keyword>
<dbReference type="OrthoDB" id="6090599at2759"/>
<sequence>MAGCGARRSGHGGRRSQLAPLPRLARILTFAVLLFACLGSGAAAQHSLLEGSQRARQLRSPKASRQTEAVLDPALTRSSGTANSARPGPWRGSKDSNHGPDCYALTKPPGVVHKDLCTFVCKAMWNANQRSYLECDNAAECFNEDFAVASRISQITSLPVVTTLYLSTQCSYEPRSPHIAAGQFEHFIPLKLSTLGTRGWDSTTVCPSNAIVDVVGAYVGHPDVVEGRVARTYECTYLNVTRKVQRHCRNAYKNPGVACVITREDFRELQQNYSCISYTPPTLALFINCNLGPRVVQLTAKRWMLTKAFETFRLGVGGANDAAPYSRSSPGFPRDCCVISWVWNGTECGVSSVFDHRIRAEGQVDMMRGFLMQWLPNTTCIHFSQCRLAAILGGCYCRKDMTLCSVEEAILSPEIVRASERGGVIIARGNRGFSGGLATAWLLADCHKDRVQTACRRTGTLLAGTEPETKWKNRGPDCYKPLGSVSKQLCTYACLKLWNTEGDYIRATNPYQDFLEMVQEDSLQALSELTYSGRMSIRDCTWEKRNRFDPPEQYRYDTWSTTGTLEKLCPSIGEPQLFQALIGCSDTIRSGNVSSMCNYADVTEKVRDTCGANFLNGSEGCTLDLNALLPREEACKSCKGEWGIRLWYNCSPGIDPSKVRCRVQKAIPSSNQEDSLCRCASMGDPCTMDQAEADETWKSTVEMQTSVLLADDVSYTYYTRGRFYRQSAIRGNTCQSSWLRVLCNEPPSQISLLPPLKVGPTSASASAGGRSSTRCTSKAAGGFFRAAHRMGWLANCKKAFSVESDATSVDDAVCIEECQKMLQTECADSANSWLCAARSLTHCYIPNVAKTTCLVTKDVGPFVEAFKSCSCADGSMPCTTEEVAATQYEWEKIFTASDAYAVLSGQRVVGPSKAIQADYGMGTSHGCGNPRYKRVFCRGTSTVTGVVRYDETADCSKVESLYTELTSNFECRFGCGAVTKKCKTIMKQNPNLYASEFLCYQEQVSTVPGMENCSIHRKLVDPDIGIGNMEGGYVVAEQTWTQVTFKNHIDNPVVITSIPASTNAAGFVQIRNVKPTGFEVRLSNDICSVGFAYPYTIVGWLASSEGNFVVSGSESYVRVGVAVAYGNHEGVIRYFVPMQSDSPVVLLQAQSSSADDEERYIAAPIVTSATNTEANFRVASVGQIPATDAIHVGYMIFDEIPKSKCSVGCKLNGISLQTIVGQRPQTWDEERTDGVMIGGNTTVFGTFIAPITTSPTVVSRQAVAWSAGERLTPSGGVVFDWDFPVGGSERTQASTGAHEGVRSVPQAQNEGGDDFRGRTAAIQLRMNTKTRQVETPEAEDEDAAVFRVSDADGSAASRWFPVIDTVFDSNCEQRSFRRSNELPAKQSSVRLLYVRTGRSRLFVVGRRAPSKRPARRLQRADAQDGLDLRDLVSVHGGGQSSPLGADSLRRQATRGIRESHAGLPLRARTRRAQRRRAWLRRRVCLCAQERAGQLPRTCPASSHTDAKCSEECTAVTEACSVTSENMWVCFLRRFPHALKDACRVLPETAACILVNMESKEYSAMRGWDPVTMTCKCPYDVPACSKEQATFDLFNWSSSVGHRGSLCTGQTKVVKGLARGFKLTSVDLCGSLPDFSSSTWQNLPLPPYMADDVTVGDTVLRSGHHLCTQEYDYVFCPSKLITTTTTASTSKWDWPANQDCVAGEWTSWSSCSEHCYSNTGPRAIKRRTREVFLPRRGSGEDCTLLQHRLCEVDEEVPLCSKYCWRSEWGDWSDCEEKVLKFGKPPVLTRTKQRHVFMDHNGVCSAEELVAYDQSTCRGSRSGPAAPSPTPVPSLAEVGHSVARGFGEGGEAQRSTAEEETPGFSSGEEGERDPKSGGAAPEHEDVEKEESSRSPPSEGAEVADDGATFSLRSANAGTVNADDEDQTHASPRSHVHNRERALREDSFNSGSQKLYLRTKTTALIMYAAAKDRCRLASSTSNRVNCNLVGPRYSSPEDLLYCRQQCEYIVKECKKTAALRNMTQWECVIEGLGGIGRCRYKKDGAAAQAMRPPVCFLSRTRQVDKSNPLSFLATGKEYGRGSCMCASPDNVPCSAEEAAASADEWTKLLNTSVCPFGTLGAFFSSPDSKGSADSAVFFGATDLGRVHCPISQGTEPGGDQPTYTDFASPEAMNEFCEHGLPFWKNTALSVGSLDCRQAKSKAGKQKDCRAACQKLLNACIASDEAWENCVAKSMTAPDYADNCEMNIEAKLGHGMMLCKQKAVDCQYSEWYEWSECSLTCKSAGDGNDSYRIRERRLLSSAENGGVCDAERDSSNGQSVVAIGLCDWLPDCPGVSAQGDIHILMPKEEPKLSPWTPHRTTTSTRDPDTPLPGQEDTVCTIVNMADFRTSERGYDTAAESCKCPGKTTVCSRGEASNSREKWESIMESICGRNGAGQIFAQGMEEFNCGSRSFQSFSGIFSESPEEDCKSGDLAYIFCKGEGPIQNDTVMTHMTISLILGIVFGFIFIYWAVQYSLDIQKVLGITGRYVELSNMLEEVDKQDEEKGAEGEQQEGDDEFDKLEGEEDGGENQYEEGADDAEGTYGEGCEQEEADEQYNAADDGSLDDRAPDDAGELDNDAEQDGQEEPEGMYGSDEEGYTEEE</sequence>
<feature type="region of interest" description="Disordered" evidence="1">
    <location>
        <begin position="55"/>
        <end position="97"/>
    </location>
</feature>
<evidence type="ECO:0000256" key="1">
    <source>
        <dbReference type="SAM" id="MobiDB-lite"/>
    </source>
</evidence>
<evidence type="ECO:0000313" key="4">
    <source>
        <dbReference type="Proteomes" id="UP000224006"/>
    </source>
</evidence>
<dbReference type="KEGG" id="bbes:BESB_039220"/>
<evidence type="ECO:0000256" key="2">
    <source>
        <dbReference type="SAM" id="Phobius"/>
    </source>
</evidence>
<proteinExistence type="predicted"/>
<dbReference type="SMART" id="SM00209">
    <property type="entry name" value="TSP1"/>
    <property type="match status" value="2"/>
</dbReference>
<evidence type="ECO:0008006" key="5">
    <source>
        <dbReference type="Google" id="ProtNLM"/>
    </source>
</evidence>
<dbReference type="SUPFAM" id="SSF82895">
    <property type="entry name" value="TSP-1 type 1 repeat"/>
    <property type="match status" value="1"/>
</dbReference>
<dbReference type="Proteomes" id="UP000224006">
    <property type="component" value="Chromosome II"/>
</dbReference>
<dbReference type="EMBL" id="NWUJ01000002">
    <property type="protein sequence ID" value="PFH37464.1"/>
    <property type="molecule type" value="Genomic_DNA"/>
</dbReference>
<reference evidence="3 4" key="1">
    <citation type="submission" date="2017-09" db="EMBL/GenBank/DDBJ databases">
        <title>Genome sequencing of Besnoitia besnoiti strain Bb-Ger1.</title>
        <authorList>
            <person name="Schares G."/>
            <person name="Venepally P."/>
            <person name="Lorenzi H.A."/>
        </authorList>
    </citation>
    <scope>NUCLEOTIDE SEQUENCE [LARGE SCALE GENOMIC DNA]</scope>
    <source>
        <strain evidence="3 4">Bb-Ger1</strain>
    </source>
</reference>
<name>A0A2A9MJV6_BESBE</name>
<dbReference type="RefSeq" id="XP_029221473.1">
    <property type="nucleotide sequence ID" value="XM_029362508.1"/>
</dbReference>
<dbReference type="STRING" id="94643.A0A2A9MJV6"/>
<dbReference type="Gene3D" id="2.20.100.10">
    <property type="entry name" value="Thrombospondin type-1 (TSP1) repeat"/>
    <property type="match status" value="2"/>
</dbReference>
<keyword evidence="2" id="KW-1133">Transmembrane helix</keyword>
<comment type="caution">
    <text evidence="3">The sequence shown here is derived from an EMBL/GenBank/DDBJ whole genome shotgun (WGS) entry which is preliminary data.</text>
</comment>
<gene>
    <name evidence="3" type="ORF">BESB_039220</name>
</gene>
<protein>
    <recommendedName>
        <fullName evidence="5">Microneme protein MIC15</fullName>
    </recommendedName>
</protein>
<dbReference type="InterPro" id="IPR000884">
    <property type="entry name" value="TSP1_rpt"/>
</dbReference>
<feature type="compositionally biased region" description="Acidic residues" evidence="1">
    <location>
        <begin position="2607"/>
        <end position="2638"/>
    </location>
</feature>
<dbReference type="InterPro" id="IPR036383">
    <property type="entry name" value="TSP1_rpt_sf"/>
</dbReference>
<feature type="compositionally biased region" description="Basic and acidic residues" evidence="1">
    <location>
        <begin position="1879"/>
        <end position="1890"/>
    </location>
</feature>
<feature type="region of interest" description="Disordered" evidence="1">
    <location>
        <begin position="1814"/>
        <end position="1902"/>
    </location>
</feature>
<feature type="region of interest" description="Disordered" evidence="1">
    <location>
        <begin position="2345"/>
        <end position="2371"/>
    </location>
</feature>
<feature type="region of interest" description="Disordered" evidence="1">
    <location>
        <begin position="1915"/>
        <end position="1941"/>
    </location>
</feature>
<organism evidence="3 4">
    <name type="scientific">Besnoitia besnoiti</name>
    <name type="common">Apicomplexan protozoan</name>
    <dbReference type="NCBI Taxonomy" id="94643"/>
    <lineage>
        <taxon>Eukaryota</taxon>
        <taxon>Sar</taxon>
        <taxon>Alveolata</taxon>
        <taxon>Apicomplexa</taxon>
        <taxon>Conoidasida</taxon>
        <taxon>Coccidia</taxon>
        <taxon>Eucoccidiorida</taxon>
        <taxon>Eimeriorina</taxon>
        <taxon>Sarcocystidae</taxon>
        <taxon>Besnoitia</taxon>
    </lineage>
</organism>
<feature type="region of interest" description="Disordered" evidence="1">
    <location>
        <begin position="2535"/>
        <end position="2638"/>
    </location>
</feature>